<name>J5TD16_TRIAS</name>
<evidence type="ECO:0000313" key="2">
    <source>
        <dbReference type="EMBL" id="EJT50341.1"/>
    </source>
</evidence>
<evidence type="ECO:0000256" key="1">
    <source>
        <dbReference type="SAM" id="MobiDB-lite"/>
    </source>
</evidence>
<feature type="region of interest" description="Disordered" evidence="1">
    <location>
        <begin position="76"/>
        <end position="97"/>
    </location>
</feature>
<evidence type="ECO:0000313" key="3">
    <source>
        <dbReference type="Proteomes" id="UP000002748"/>
    </source>
</evidence>
<dbReference type="KEGG" id="tasa:A1Q1_00396"/>
<feature type="region of interest" description="Disordered" evidence="1">
    <location>
        <begin position="250"/>
        <end position="280"/>
    </location>
</feature>
<dbReference type="GeneID" id="25983910"/>
<gene>
    <name evidence="2" type="ORF">A1Q1_00396</name>
</gene>
<proteinExistence type="predicted"/>
<dbReference type="Proteomes" id="UP000002748">
    <property type="component" value="Unassembled WGS sequence"/>
</dbReference>
<dbReference type="RefSeq" id="XP_014181520.1">
    <property type="nucleotide sequence ID" value="XM_014326045.1"/>
</dbReference>
<comment type="caution">
    <text evidence="2">The sequence shown here is derived from an EMBL/GenBank/DDBJ whole genome shotgun (WGS) entry which is preliminary data.</text>
</comment>
<feature type="compositionally biased region" description="Polar residues" evidence="1">
    <location>
        <begin position="80"/>
        <end position="93"/>
    </location>
</feature>
<organism evidence="2 3">
    <name type="scientific">Trichosporon asahii var. asahii (strain ATCC 90039 / CBS 2479 / JCM 2466 / KCTC 7840 / NBRC 103889/ NCYC 2677 / UAMH 7654)</name>
    <name type="common">Yeast</name>
    <dbReference type="NCBI Taxonomy" id="1186058"/>
    <lineage>
        <taxon>Eukaryota</taxon>
        <taxon>Fungi</taxon>
        <taxon>Dikarya</taxon>
        <taxon>Basidiomycota</taxon>
        <taxon>Agaricomycotina</taxon>
        <taxon>Tremellomycetes</taxon>
        <taxon>Trichosporonales</taxon>
        <taxon>Trichosporonaceae</taxon>
        <taxon>Trichosporon</taxon>
    </lineage>
</organism>
<dbReference type="HOGENOM" id="CLU_631916_0_0_1"/>
<dbReference type="EMBL" id="ALBS01000113">
    <property type="protein sequence ID" value="EJT50341.1"/>
    <property type="molecule type" value="Genomic_DNA"/>
</dbReference>
<accession>J5TD16</accession>
<dbReference type="VEuPathDB" id="FungiDB:A1Q1_00396"/>
<dbReference type="AlphaFoldDB" id="J5TD16"/>
<feature type="region of interest" description="Disordered" evidence="1">
    <location>
        <begin position="160"/>
        <end position="190"/>
    </location>
</feature>
<protein>
    <submittedName>
        <fullName evidence="2">Uncharacterized protein</fullName>
    </submittedName>
</protein>
<sequence>MESLAPRSTGIGSWDTPLRRTLATSSLGEPSRPEKLQQFEEMPVLGLALSTAASAYCRPSVSDLGYLMPDPLVDAAGKRPSSSVNTRPRTDSASVIGGFADGPAATCGVASEISARRADSGSRGGDDTFMVAIGDTRLRMGRPDNPGRITAAPIVGLAKEQGSHPGVGQVQERTRKRPGAGHDPVVEHRRRRADQNRTFKIGSLIVLKLGEMGCSPYLDLSMPDEMSSQLVPKIQQGCADIRIAAYWTSSKGEGSRPRPTQLPAQTSLAPSRKEGSTASKTHNTWVHLVDGLSEGTNLALGHSVTRTADCGSAERIKGAASRTACFLNAADQVTRPLRPVSRRSPLIRERPHAPPLCFQRSSVWHHKAAYEDATRADAEVDPHGDHIHNIVNDTPVLHPPCSARDWRMRIEHFRPDCLRTLDWTRQLGTFPAIV</sequence>
<reference evidence="2 3" key="1">
    <citation type="journal article" date="2012" name="Eukaryot. Cell">
        <title>Draft genome sequence of CBS 2479, the standard type strain of Trichosporon asahii.</title>
        <authorList>
            <person name="Yang R.Y."/>
            <person name="Li H.T."/>
            <person name="Zhu H."/>
            <person name="Zhou G.P."/>
            <person name="Wang M."/>
            <person name="Wang L."/>
        </authorList>
    </citation>
    <scope>NUCLEOTIDE SEQUENCE [LARGE SCALE GENOMIC DNA]</scope>
    <source>
        <strain evidence="3">ATCC 90039 / CBS 2479 / JCM 2466 / KCTC 7840 / NCYC 2677 / UAMH 7654</strain>
    </source>
</reference>